<gene>
    <name evidence="2" type="ORF">RIF29_28977</name>
</gene>
<dbReference type="PANTHER" id="PTHR47718">
    <property type="entry name" value="OS01G0519700 PROTEIN"/>
    <property type="match status" value="1"/>
</dbReference>
<organism evidence="2 3">
    <name type="scientific">Crotalaria pallida</name>
    <name type="common">Smooth rattlebox</name>
    <name type="synonym">Crotalaria striata</name>
    <dbReference type="NCBI Taxonomy" id="3830"/>
    <lineage>
        <taxon>Eukaryota</taxon>
        <taxon>Viridiplantae</taxon>
        <taxon>Streptophyta</taxon>
        <taxon>Embryophyta</taxon>
        <taxon>Tracheophyta</taxon>
        <taxon>Spermatophyta</taxon>
        <taxon>Magnoliopsida</taxon>
        <taxon>eudicotyledons</taxon>
        <taxon>Gunneridae</taxon>
        <taxon>Pentapetalae</taxon>
        <taxon>rosids</taxon>
        <taxon>fabids</taxon>
        <taxon>Fabales</taxon>
        <taxon>Fabaceae</taxon>
        <taxon>Papilionoideae</taxon>
        <taxon>50 kb inversion clade</taxon>
        <taxon>genistoids sensu lato</taxon>
        <taxon>core genistoids</taxon>
        <taxon>Crotalarieae</taxon>
        <taxon>Crotalaria</taxon>
    </lineage>
</organism>
<name>A0AAN9HVU2_CROPI</name>
<dbReference type="EMBL" id="JAYWIO010000006">
    <property type="protein sequence ID" value="KAK7255564.1"/>
    <property type="molecule type" value="Genomic_DNA"/>
</dbReference>
<dbReference type="Proteomes" id="UP001372338">
    <property type="component" value="Unassembled WGS sequence"/>
</dbReference>
<evidence type="ECO:0000259" key="1">
    <source>
        <dbReference type="Pfam" id="PF03101"/>
    </source>
</evidence>
<protein>
    <recommendedName>
        <fullName evidence="1">FAR1 domain-containing protein</fullName>
    </recommendedName>
</protein>
<reference evidence="2 3" key="1">
    <citation type="submission" date="2024-01" db="EMBL/GenBank/DDBJ databases">
        <title>The genomes of 5 underutilized Papilionoideae crops provide insights into root nodulation and disease resistanc.</title>
        <authorList>
            <person name="Yuan L."/>
        </authorList>
    </citation>
    <scope>NUCLEOTIDE SEQUENCE [LARGE SCALE GENOMIC DNA]</scope>
    <source>
        <strain evidence="2">ZHUSHIDOU_FW_LH</strain>
        <tissue evidence="2">Leaf</tissue>
    </source>
</reference>
<proteinExistence type="predicted"/>
<feature type="domain" description="FAR1" evidence="1">
    <location>
        <begin position="122"/>
        <end position="213"/>
    </location>
</feature>
<dbReference type="InterPro" id="IPR004330">
    <property type="entry name" value="FAR1_DNA_bnd_dom"/>
</dbReference>
<dbReference type="AlphaFoldDB" id="A0AAN9HVU2"/>
<comment type="caution">
    <text evidence="2">The sequence shown here is derived from an EMBL/GenBank/DDBJ whole genome shotgun (WGS) entry which is preliminary data.</text>
</comment>
<sequence length="285" mass="32947">MNPKPLPRTTSLVLPKSWSSDREGLIQQYNISICISTFAFAVVWSYCGMEAENPNVNDTSIVTNPDDGNCKANHMEDNRDGTEEDDFTFIKGVEELGKISFTTLTEEQVMMFKFADLEVAYQFYNEYVKSRRFGVRKEKGGKIKGSNDISWKLFVCSREGKRDKKYDNLDARKRLPRAKTRCGCLAQFRVYVDSNTGGRKVVKFYDKHTHPVLDRKFDGMLPSHCRMTEVDKGQMINMKKVGITIPKMFRSFVRQSGGPQFVRFRKKQLFFIRCEGKETAMLMQH</sequence>
<dbReference type="Pfam" id="PF03101">
    <property type="entry name" value="FAR1"/>
    <property type="match status" value="1"/>
</dbReference>
<keyword evidence="3" id="KW-1185">Reference proteome</keyword>
<evidence type="ECO:0000313" key="2">
    <source>
        <dbReference type="EMBL" id="KAK7255564.1"/>
    </source>
</evidence>
<accession>A0AAN9HVU2</accession>
<evidence type="ECO:0000313" key="3">
    <source>
        <dbReference type="Proteomes" id="UP001372338"/>
    </source>
</evidence>